<reference evidence="2 3" key="1">
    <citation type="journal article" date="2023" name="Plants (Basel)">
        <title>Bridging the Gap: Combining Genomics and Transcriptomics Approaches to Understand Stylosanthes scabra, an Orphan Legume from the Brazilian Caatinga.</title>
        <authorList>
            <person name="Ferreira-Neto J.R.C."/>
            <person name="da Silva M.D."/>
            <person name="Binneck E."/>
            <person name="de Melo N.F."/>
            <person name="da Silva R.H."/>
            <person name="de Melo A.L.T.M."/>
            <person name="Pandolfi V."/>
            <person name="Bustamante F.O."/>
            <person name="Brasileiro-Vidal A.C."/>
            <person name="Benko-Iseppon A.M."/>
        </authorList>
    </citation>
    <scope>NUCLEOTIDE SEQUENCE [LARGE SCALE GENOMIC DNA]</scope>
    <source>
        <tissue evidence="2">Leaves</tissue>
    </source>
</reference>
<feature type="region of interest" description="Disordered" evidence="1">
    <location>
        <begin position="1"/>
        <end position="30"/>
    </location>
</feature>
<keyword evidence="3" id="KW-1185">Reference proteome</keyword>
<evidence type="ECO:0000256" key="1">
    <source>
        <dbReference type="SAM" id="MobiDB-lite"/>
    </source>
</evidence>
<feature type="compositionally biased region" description="Basic residues" evidence="1">
    <location>
        <begin position="10"/>
        <end position="22"/>
    </location>
</feature>
<protein>
    <submittedName>
        <fullName evidence="2">Uncharacterized protein</fullName>
    </submittedName>
</protein>
<accession>A0ABU6QAY0</accession>
<evidence type="ECO:0000313" key="3">
    <source>
        <dbReference type="Proteomes" id="UP001341840"/>
    </source>
</evidence>
<comment type="caution">
    <text evidence="2">The sequence shown here is derived from an EMBL/GenBank/DDBJ whole genome shotgun (WGS) entry which is preliminary data.</text>
</comment>
<dbReference type="EMBL" id="JASCZI010000125">
    <property type="protein sequence ID" value="MED6109064.1"/>
    <property type="molecule type" value="Genomic_DNA"/>
</dbReference>
<name>A0ABU6QAY0_9FABA</name>
<dbReference type="Proteomes" id="UP001341840">
    <property type="component" value="Unassembled WGS sequence"/>
</dbReference>
<gene>
    <name evidence="2" type="ORF">PIB30_030149</name>
</gene>
<organism evidence="2 3">
    <name type="scientific">Stylosanthes scabra</name>
    <dbReference type="NCBI Taxonomy" id="79078"/>
    <lineage>
        <taxon>Eukaryota</taxon>
        <taxon>Viridiplantae</taxon>
        <taxon>Streptophyta</taxon>
        <taxon>Embryophyta</taxon>
        <taxon>Tracheophyta</taxon>
        <taxon>Spermatophyta</taxon>
        <taxon>Magnoliopsida</taxon>
        <taxon>eudicotyledons</taxon>
        <taxon>Gunneridae</taxon>
        <taxon>Pentapetalae</taxon>
        <taxon>rosids</taxon>
        <taxon>fabids</taxon>
        <taxon>Fabales</taxon>
        <taxon>Fabaceae</taxon>
        <taxon>Papilionoideae</taxon>
        <taxon>50 kb inversion clade</taxon>
        <taxon>dalbergioids sensu lato</taxon>
        <taxon>Dalbergieae</taxon>
        <taxon>Pterocarpus clade</taxon>
        <taxon>Stylosanthes</taxon>
    </lineage>
</organism>
<sequence>MGRRESTAHKPAKTSVRKPARNSRKEPPLPLSQLPLQKWFTTNEFWESYLDTFSNFPVLKPRYLPEGLLLEDKYEVFWEVVDQQGLKPFLHMRERYYPRMMKVIATTLQLKDSLDDVGYGEFYLRFWIAGVTYTVTLDELASVWGLRSEGLRYKGGNNLPRKYTHWKGEDSQDILQISKIGGGKYSVGEMKIDYCLLHYMLSYLWLPRKGNHGVFTEEDAFILRDIGFEEYTELVYDIYYSGRPTLDMACCGPRGSVVDRKGKRNKAVVENAPSQSGTSLDSQITPELMEMFAEKMHAFGLDWDKKMERVDKRLKVVEGCIASQAEGLQFLEEGMNTHFSWKAQSGI</sequence>
<proteinExistence type="predicted"/>
<evidence type="ECO:0000313" key="2">
    <source>
        <dbReference type="EMBL" id="MED6109064.1"/>
    </source>
</evidence>